<proteinExistence type="predicted"/>
<accession>X0TH93</accession>
<dbReference type="PROSITE" id="PS51257">
    <property type="entry name" value="PROKAR_LIPOPROTEIN"/>
    <property type="match status" value="1"/>
</dbReference>
<comment type="caution">
    <text evidence="1">The sequence shown here is derived from an EMBL/GenBank/DDBJ whole genome shotgun (WGS) entry which is preliminary data.</text>
</comment>
<name>X0TH93_9ZZZZ</name>
<organism evidence="1">
    <name type="scientific">marine sediment metagenome</name>
    <dbReference type="NCBI Taxonomy" id="412755"/>
    <lineage>
        <taxon>unclassified sequences</taxon>
        <taxon>metagenomes</taxon>
        <taxon>ecological metagenomes</taxon>
    </lineage>
</organism>
<protein>
    <submittedName>
        <fullName evidence="1">Uncharacterized protein</fullName>
    </submittedName>
</protein>
<dbReference type="AlphaFoldDB" id="X0TH93"/>
<gene>
    <name evidence="1" type="ORF">S01H1_28868</name>
</gene>
<dbReference type="EMBL" id="BARS01017671">
    <property type="protein sequence ID" value="GAF86661.1"/>
    <property type="molecule type" value="Genomic_DNA"/>
</dbReference>
<feature type="non-terminal residue" evidence="1">
    <location>
        <position position="74"/>
    </location>
</feature>
<evidence type="ECO:0000313" key="1">
    <source>
        <dbReference type="EMBL" id="GAF86661.1"/>
    </source>
</evidence>
<reference evidence="1" key="1">
    <citation type="journal article" date="2014" name="Front. Microbiol.">
        <title>High frequency of phylogenetically diverse reductive dehalogenase-homologous genes in deep subseafloor sedimentary metagenomes.</title>
        <authorList>
            <person name="Kawai M."/>
            <person name="Futagami T."/>
            <person name="Toyoda A."/>
            <person name="Takaki Y."/>
            <person name="Nishi S."/>
            <person name="Hori S."/>
            <person name="Arai W."/>
            <person name="Tsubouchi T."/>
            <person name="Morono Y."/>
            <person name="Uchiyama I."/>
            <person name="Ito T."/>
            <person name="Fujiyama A."/>
            <person name="Inagaki F."/>
            <person name="Takami H."/>
        </authorList>
    </citation>
    <scope>NUCLEOTIDE SEQUENCE</scope>
    <source>
        <strain evidence="1">Expedition CK06-06</strain>
    </source>
</reference>
<sequence>MKRWLTHLLIVTYLGTLFAGVACHALELGVQSHPGMYMIVWDMFCGWSSYAGRIEVIGEGESGKYYQLAPGPWG</sequence>